<dbReference type="PANTHER" id="PTHR13308:SF5">
    <property type="entry name" value="NEDD4-BINDING PROTEIN 2-LIKE 1"/>
    <property type="match status" value="1"/>
</dbReference>
<accession>A0AAX4MWR8</accession>
<dbReference type="Pfam" id="PF13671">
    <property type="entry name" value="AAA_33"/>
    <property type="match status" value="1"/>
</dbReference>
<name>A0AAX4MWR8_9CAUD</name>
<dbReference type="InterPro" id="IPR026302">
    <property type="entry name" value="NEDD4-bd_p2"/>
</dbReference>
<proteinExistence type="predicted"/>
<evidence type="ECO:0000313" key="1">
    <source>
        <dbReference type="EMBL" id="WYV99145.1"/>
    </source>
</evidence>
<gene>
    <name evidence="1" type="ORF">Amme3_00149</name>
</gene>
<sequence>MLYLIRGLPGSGKSTFAKCLAKSLSARHYEADMYHTIPTGVYNWKPENVHAAHEWCQEYTRKAMEVGLPVVVSNTLTTPKELEPYLAMALEFGYRVTSLVVENRHGGVNVHDVPQATLDKMRNRFTIKL</sequence>
<keyword evidence="2" id="KW-1185">Reference proteome</keyword>
<dbReference type="Proteomes" id="UP001438490">
    <property type="component" value="Segment"/>
</dbReference>
<reference evidence="1 2" key="1">
    <citation type="submission" date="2024-03" db="EMBL/GenBank/DDBJ databases">
        <title>Isolation and characterization of a phage collection against Pseudomonas putida.</title>
        <authorList>
            <person name="Brauer A."/>
            <person name="Rosendahl S."/>
            <person name="Kangsep A."/>
            <person name="Rikberg R."/>
            <person name="Lewanczyk A.C."/>
            <person name="Horak R."/>
            <person name="Tamman H."/>
        </authorList>
    </citation>
    <scope>NUCLEOTIDE SEQUENCE [LARGE SCALE GENOMIC DNA]</scope>
</reference>
<organism evidence="1 2">
    <name type="scientific">Pseudomonas phage vB_PpuM-Amme-3</name>
    <dbReference type="NCBI Taxonomy" id="3132617"/>
    <lineage>
        <taxon>Viruses</taxon>
        <taxon>Duplodnaviria</taxon>
        <taxon>Heunggongvirae</taxon>
        <taxon>Uroviricota</taxon>
        <taxon>Caudoviricetes</taxon>
        <taxon>Vandenendeviridae</taxon>
        <taxon>Gorskivirinae</taxon>
        <taxon>Tartuvirus</taxon>
        <taxon>Tartuvirus amme3</taxon>
    </lineage>
</organism>
<dbReference type="PANTHER" id="PTHR13308">
    <property type="entry name" value="NEDD4-BINDING PROTEIN 2-LIKE 1"/>
    <property type="match status" value="1"/>
</dbReference>
<protein>
    <submittedName>
        <fullName evidence="1">ATPase</fullName>
    </submittedName>
</protein>
<dbReference type="Gene3D" id="3.40.50.300">
    <property type="entry name" value="P-loop containing nucleotide triphosphate hydrolases"/>
    <property type="match status" value="1"/>
</dbReference>
<evidence type="ECO:0000313" key="2">
    <source>
        <dbReference type="Proteomes" id="UP001438490"/>
    </source>
</evidence>
<dbReference type="InterPro" id="IPR027417">
    <property type="entry name" value="P-loop_NTPase"/>
</dbReference>
<dbReference type="EMBL" id="PP496413">
    <property type="protein sequence ID" value="WYV99145.1"/>
    <property type="molecule type" value="Genomic_DNA"/>
</dbReference>
<dbReference type="SUPFAM" id="SSF52540">
    <property type="entry name" value="P-loop containing nucleoside triphosphate hydrolases"/>
    <property type="match status" value="1"/>
</dbReference>